<evidence type="ECO:0000256" key="1">
    <source>
        <dbReference type="SAM" id="MobiDB-lite"/>
    </source>
</evidence>
<organism evidence="2 3">
    <name type="scientific">Marimonas arenosa</name>
    <dbReference type="NCBI Taxonomy" id="1795305"/>
    <lineage>
        <taxon>Bacteria</taxon>
        <taxon>Pseudomonadati</taxon>
        <taxon>Pseudomonadota</taxon>
        <taxon>Alphaproteobacteria</taxon>
        <taxon>Rhodobacterales</taxon>
        <taxon>Paracoccaceae</taxon>
        <taxon>Marimonas</taxon>
    </lineage>
</organism>
<dbReference type="Proteomes" id="UP001226762">
    <property type="component" value="Unassembled WGS sequence"/>
</dbReference>
<evidence type="ECO:0000313" key="3">
    <source>
        <dbReference type="Proteomes" id="UP001226762"/>
    </source>
</evidence>
<comment type="caution">
    <text evidence="2">The sequence shown here is derived from an EMBL/GenBank/DDBJ whole genome shotgun (WGS) entry which is preliminary data.</text>
</comment>
<name>A0AAE3WCJ0_9RHOB</name>
<gene>
    <name evidence="2" type="ORF">NO357_05060</name>
</gene>
<dbReference type="EMBL" id="JANHAX010000001">
    <property type="protein sequence ID" value="MDQ2089267.1"/>
    <property type="molecule type" value="Genomic_DNA"/>
</dbReference>
<keyword evidence="3" id="KW-1185">Reference proteome</keyword>
<sequence>MPAAPPCHKARHPRRYDQQQADDLFPIPKSGDDNADSIEVIKGLETVHQRPGLHIGSIDDRLTGIKVSTGNIWENRYVRR</sequence>
<protein>
    <submittedName>
        <fullName evidence="2">Uncharacterized protein</fullName>
    </submittedName>
</protein>
<dbReference type="AlphaFoldDB" id="A0AAE3WCJ0"/>
<accession>A0AAE3WCJ0</accession>
<reference evidence="2" key="1">
    <citation type="submission" date="2022-07" db="EMBL/GenBank/DDBJ databases">
        <authorList>
            <person name="Otstavnykh N."/>
            <person name="Isaeva M."/>
            <person name="Bystritskaya E."/>
        </authorList>
    </citation>
    <scope>NUCLEOTIDE SEQUENCE</scope>
    <source>
        <strain evidence="2">KCTC 52189</strain>
    </source>
</reference>
<proteinExistence type="predicted"/>
<feature type="region of interest" description="Disordered" evidence="1">
    <location>
        <begin position="1"/>
        <end position="32"/>
    </location>
</feature>
<evidence type="ECO:0000313" key="2">
    <source>
        <dbReference type="EMBL" id="MDQ2089267.1"/>
    </source>
</evidence>
<reference evidence="2" key="2">
    <citation type="submission" date="2023-02" db="EMBL/GenBank/DDBJ databases">
        <title>'Rhodoalgimonas zhirmunskyi' gen. nov., isolated from a red alga.</title>
        <authorList>
            <person name="Nedashkovskaya O.I."/>
            <person name="Otstavnykh N.Y."/>
            <person name="Bystritskaya E.P."/>
            <person name="Balabanova L.A."/>
            <person name="Isaeva M.P."/>
        </authorList>
    </citation>
    <scope>NUCLEOTIDE SEQUENCE</scope>
    <source>
        <strain evidence="2">KCTC 52189</strain>
    </source>
</reference>